<evidence type="ECO:0000313" key="3">
    <source>
        <dbReference type="Proteomes" id="UP000653002"/>
    </source>
</evidence>
<feature type="non-terminal residue" evidence="2">
    <location>
        <position position="1"/>
    </location>
</feature>
<dbReference type="AlphaFoldDB" id="A0A8I0HHI9"/>
<sequence length="89" mass="9955">TLQEILTVKSDDVEGRVKTYEAIVKGEPIPQPGIPESFRVMLKELQSLGLDVVVQDKEGNEIDMRQNFDDEETGFDMRDVAGTETVANE</sequence>
<dbReference type="EMBL" id="JAABFR010002752">
    <property type="protein sequence ID" value="MBD4340568.1"/>
    <property type="molecule type" value="Genomic_DNA"/>
</dbReference>
<evidence type="ECO:0000313" key="2">
    <source>
        <dbReference type="EMBL" id="MBD4340568.1"/>
    </source>
</evidence>
<dbReference type="Proteomes" id="UP000653002">
    <property type="component" value="Unassembled WGS sequence"/>
</dbReference>
<accession>A0A8I0HHI9</accession>
<protein>
    <recommendedName>
        <fullName evidence="1">RNA polymerase Rpb2 domain-containing protein</fullName>
    </recommendedName>
</protein>
<comment type="caution">
    <text evidence="2">The sequence shown here is derived from an EMBL/GenBank/DDBJ whole genome shotgun (WGS) entry which is preliminary data.</text>
</comment>
<feature type="non-terminal residue" evidence="2">
    <location>
        <position position="89"/>
    </location>
</feature>
<dbReference type="GO" id="GO:0006351">
    <property type="term" value="P:DNA-templated transcription"/>
    <property type="evidence" value="ECO:0007669"/>
    <property type="project" value="InterPro"/>
</dbReference>
<proteinExistence type="predicted"/>
<dbReference type="GO" id="GO:0003899">
    <property type="term" value="F:DNA-directed RNA polymerase activity"/>
    <property type="evidence" value="ECO:0007669"/>
    <property type="project" value="InterPro"/>
</dbReference>
<dbReference type="InterPro" id="IPR007641">
    <property type="entry name" value="RNA_pol_Rpb2_7"/>
</dbReference>
<feature type="domain" description="RNA polymerase Rpb2" evidence="1">
    <location>
        <begin position="1"/>
        <end position="55"/>
    </location>
</feature>
<reference evidence="2" key="1">
    <citation type="submission" date="2020-01" db="EMBL/GenBank/DDBJ databases">
        <authorList>
            <person name="Richard D."/>
        </authorList>
    </citation>
    <scope>NUCLEOTIDE SEQUENCE</scope>
    <source>
        <strain evidence="2">JP541</strain>
    </source>
</reference>
<evidence type="ECO:0000259" key="1">
    <source>
        <dbReference type="Pfam" id="PF04560"/>
    </source>
</evidence>
<dbReference type="GO" id="GO:0003677">
    <property type="term" value="F:DNA binding"/>
    <property type="evidence" value="ECO:0007669"/>
    <property type="project" value="InterPro"/>
</dbReference>
<gene>
    <name evidence="2" type="ORF">GUH15_31910</name>
</gene>
<organism evidence="2 3">
    <name type="scientific">Xanthomonas citri pv. citri</name>
    <dbReference type="NCBI Taxonomy" id="611301"/>
    <lineage>
        <taxon>Bacteria</taxon>
        <taxon>Pseudomonadati</taxon>
        <taxon>Pseudomonadota</taxon>
        <taxon>Gammaproteobacteria</taxon>
        <taxon>Lysobacterales</taxon>
        <taxon>Lysobacteraceae</taxon>
        <taxon>Xanthomonas</taxon>
    </lineage>
</organism>
<dbReference type="SUPFAM" id="SSF64484">
    <property type="entry name" value="beta and beta-prime subunits of DNA dependent RNA-polymerase"/>
    <property type="match status" value="1"/>
</dbReference>
<dbReference type="Pfam" id="PF04560">
    <property type="entry name" value="RNA_pol_Rpb2_7"/>
    <property type="match status" value="1"/>
</dbReference>
<name>A0A8I0HHI9_XANCI</name>